<keyword evidence="2" id="KW-0472">Membrane</keyword>
<feature type="transmembrane region" description="Helical" evidence="2">
    <location>
        <begin position="103"/>
        <end position="124"/>
    </location>
</feature>
<evidence type="ECO:0000256" key="2">
    <source>
        <dbReference type="SAM" id="Phobius"/>
    </source>
</evidence>
<name>A0AAN6PYN2_9PEZI</name>
<keyword evidence="4" id="KW-1185">Reference proteome</keyword>
<dbReference type="PANTHER" id="PTHR28008">
    <property type="entry name" value="DOMAIN PROTEIN, PUTATIVE (AFU_ORTHOLOGUE AFUA_3G10980)-RELATED"/>
    <property type="match status" value="1"/>
</dbReference>
<dbReference type="PANTHER" id="PTHR28008:SF1">
    <property type="entry name" value="DOMAIN PROTEIN, PUTATIVE (AFU_ORTHOLOGUE AFUA_3G10980)-RELATED"/>
    <property type="match status" value="1"/>
</dbReference>
<sequence length="200" mass="21278">MRIRLPFAGTFATLLLLATYTTLLSPATSSTSPLPTQFNPLLLHALTLLALTTSFYWSLDTTRRRILHLTLLVCGGGLGVGSEVLRAAVISFSSSGGGGGFEVLNVIANLVGMLAGLGLCAWYHRRMVERKRLRKYTAVPTGEGEEDLELGEGPGLGGQTLEEEVDNWDENAIDAWDEEDDAGDVGAAAGKDADAKKRAG</sequence>
<evidence type="ECO:0000313" key="4">
    <source>
        <dbReference type="Proteomes" id="UP001305647"/>
    </source>
</evidence>
<accession>A0AAN6PYN2</accession>
<feature type="region of interest" description="Disordered" evidence="1">
    <location>
        <begin position="175"/>
        <end position="200"/>
    </location>
</feature>
<protein>
    <recommendedName>
        <fullName evidence="5">VanZ-like domain-containing protein</fullName>
    </recommendedName>
</protein>
<proteinExistence type="predicted"/>
<keyword evidence="2" id="KW-0812">Transmembrane</keyword>
<reference evidence="3" key="2">
    <citation type="submission" date="2023-05" db="EMBL/GenBank/DDBJ databases">
        <authorList>
            <consortium name="Lawrence Berkeley National Laboratory"/>
            <person name="Steindorff A."/>
            <person name="Hensen N."/>
            <person name="Bonometti L."/>
            <person name="Westerberg I."/>
            <person name="Brannstrom I.O."/>
            <person name="Guillou S."/>
            <person name="Cros-Aarteil S."/>
            <person name="Calhoun S."/>
            <person name="Haridas S."/>
            <person name="Kuo A."/>
            <person name="Mondo S."/>
            <person name="Pangilinan J."/>
            <person name="Riley R."/>
            <person name="Labutti K."/>
            <person name="Andreopoulos B."/>
            <person name="Lipzen A."/>
            <person name="Chen C."/>
            <person name="Yanf M."/>
            <person name="Daum C."/>
            <person name="Ng V."/>
            <person name="Clum A."/>
            <person name="Ohm R."/>
            <person name="Martin F."/>
            <person name="Silar P."/>
            <person name="Natvig D."/>
            <person name="Lalanne C."/>
            <person name="Gautier V."/>
            <person name="Ament-Velasquez S.L."/>
            <person name="Kruys A."/>
            <person name="Hutchinson M.I."/>
            <person name="Powell A.J."/>
            <person name="Barry K."/>
            <person name="Miller A.N."/>
            <person name="Grigoriev I.V."/>
            <person name="Debuchy R."/>
            <person name="Gladieux P."/>
            <person name="Thoren M.H."/>
            <person name="Johannesson H."/>
        </authorList>
    </citation>
    <scope>NUCLEOTIDE SEQUENCE</scope>
    <source>
        <strain evidence="3">CBS 757.83</strain>
    </source>
</reference>
<gene>
    <name evidence="3" type="ORF">N658DRAFT_567498</name>
</gene>
<feature type="transmembrane region" description="Helical" evidence="2">
    <location>
        <begin position="41"/>
        <end position="59"/>
    </location>
</feature>
<comment type="caution">
    <text evidence="3">The sequence shown here is derived from an EMBL/GenBank/DDBJ whole genome shotgun (WGS) entry which is preliminary data.</text>
</comment>
<evidence type="ECO:0000256" key="1">
    <source>
        <dbReference type="SAM" id="MobiDB-lite"/>
    </source>
</evidence>
<feature type="transmembrane region" description="Helical" evidence="2">
    <location>
        <begin position="66"/>
        <end position="91"/>
    </location>
</feature>
<feature type="compositionally biased region" description="Basic and acidic residues" evidence="1">
    <location>
        <begin position="191"/>
        <end position="200"/>
    </location>
</feature>
<evidence type="ECO:0000313" key="3">
    <source>
        <dbReference type="EMBL" id="KAK4100382.1"/>
    </source>
</evidence>
<evidence type="ECO:0008006" key="5">
    <source>
        <dbReference type="Google" id="ProtNLM"/>
    </source>
</evidence>
<keyword evidence="2" id="KW-1133">Transmembrane helix</keyword>
<organism evidence="3 4">
    <name type="scientific">Parathielavia hyrcaniae</name>
    <dbReference type="NCBI Taxonomy" id="113614"/>
    <lineage>
        <taxon>Eukaryota</taxon>
        <taxon>Fungi</taxon>
        <taxon>Dikarya</taxon>
        <taxon>Ascomycota</taxon>
        <taxon>Pezizomycotina</taxon>
        <taxon>Sordariomycetes</taxon>
        <taxon>Sordariomycetidae</taxon>
        <taxon>Sordariales</taxon>
        <taxon>Chaetomiaceae</taxon>
        <taxon>Parathielavia</taxon>
    </lineage>
</organism>
<reference evidence="3" key="1">
    <citation type="journal article" date="2023" name="Mol. Phylogenet. Evol.">
        <title>Genome-scale phylogeny and comparative genomics of the fungal order Sordariales.</title>
        <authorList>
            <person name="Hensen N."/>
            <person name="Bonometti L."/>
            <person name="Westerberg I."/>
            <person name="Brannstrom I.O."/>
            <person name="Guillou S."/>
            <person name="Cros-Aarteil S."/>
            <person name="Calhoun S."/>
            <person name="Haridas S."/>
            <person name="Kuo A."/>
            <person name="Mondo S."/>
            <person name="Pangilinan J."/>
            <person name="Riley R."/>
            <person name="LaButti K."/>
            <person name="Andreopoulos B."/>
            <person name="Lipzen A."/>
            <person name="Chen C."/>
            <person name="Yan M."/>
            <person name="Daum C."/>
            <person name="Ng V."/>
            <person name="Clum A."/>
            <person name="Steindorff A."/>
            <person name="Ohm R.A."/>
            <person name="Martin F."/>
            <person name="Silar P."/>
            <person name="Natvig D.O."/>
            <person name="Lalanne C."/>
            <person name="Gautier V."/>
            <person name="Ament-Velasquez S.L."/>
            <person name="Kruys A."/>
            <person name="Hutchinson M.I."/>
            <person name="Powell A.J."/>
            <person name="Barry K."/>
            <person name="Miller A.N."/>
            <person name="Grigoriev I.V."/>
            <person name="Debuchy R."/>
            <person name="Gladieux P."/>
            <person name="Hiltunen Thoren M."/>
            <person name="Johannesson H."/>
        </authorList>
    </citation>
    <scope>NUCLEOTIDE SEQUENCE</scope>
    <source>
        <strain evidence="3">CBS 757.83</strain>
    </source>
</reference>
<dbReference type="EMBL" id="MU863641">
    <property type="protein sequence ID" value="KAK4100382.1"/>
    <property type="molecule type" value="Genomic_DNA"/>
</dbReference>
<dbReference type="Proteomes" id="UP001305647">
    <property type="component" value="Unassembled WGS sequence"/>
</dbReference>
<dbReference type="AlphaFoldDB" id="A0AAN6PYN2"/>